<dbReference type="Proteomes" id="UP000327030">
    <property type="component" value="Chromosome 1"/>
</dbReference>
<reference evidence="2" key="1">
    <citation type="submission" date="2019-08" db="EMBL/GenBank/DDBJ databases">
        <title>Complete Genome Sequence of the Polysaccharide-Degrading Rumen Bacterium Pseudobutyrivibrio xylanivorans MA3014.</title>
        <authorList>
            <person name="Palevich N."/>
            <person name="Maclean P.H."/>
            <person name="Kelly W.J."/>
            <person name="Leahy S.C."/>
            <person name="Rakonjac J."/>
            <person name="Attwood G.T."/>
        </authorList>
    </citation>
    <scope>NUCLEOTIDE SEQUENCE [LARGE SCALE GENOMIC DNA]</scope>
    <source>
        <strain evidence="2">MA3014</strain>
    </source>
</reference>
<organism evidence="1 2">
    <name type="scientific">Pseudobutyrivibrio xylanivorans</name>
    <dbReference type="NCBI Taxonomy" id="185007"/>
    <lineage>
        <taxon>Bacteria</taxon>
        <taxon>Bacillati</taxon>
        <taxon>Bacillota</taxon>
        <taxon>Clostridia</taxon>
        <taxon>Lachnospirales</taxon>
        <taxon>Lachnospiraceae</taxon>
        <taxon>Pseudobutyrivibrio</taxon>
    </lineage>
</organism>
<evidence type="ECO:0000313" key="2">
    <source>
        <dbReference type="Proteomes" id="UP000327030"/>
    </source>
</evidence>
<sequence>MGKEFKLDDTTFNGLLSTYKTNASSINHEALDLQTPDSKDVMIESYTGVMASILNTMASFQTMVSTNVTGVETVVSELKEMDEDLQNNI</sequence>
<dbReference type="EMBL" id="CP043028">
    <property type="protein sequence ID" value="QFJ54669.1"/>
    <property type="molecule type" value="Genomic_DNA"/>
</dbReference>
<gene>
    <name evidence="1" type="ORF">FXF36_07270</name>
</gene>
<dbReference type="KEGG" id="pxv:FXF36_07270"/>
<evidence type="ECO:0000313" key="1">
    <source>
        <dbReference type="EMBL" id="QFJ54669.1"/>
    </source>
</evidence>
<name>A0A5P6VSI0_PSEXY</name>
<accession>A0A5P6VSI0</accession>
<proteinExistence type="predicted"/>
<dbReference type="OrthoDB" id="2061925at2"/>
<dbReference type="AlphaFoldDB" id="A0A5P6VSI0"/>
<protein>
    <submittedName>
        <fullName evidence="1">Uncharacterized protein</fullName>
    </submittedName>
</protein>
<dbReference type="RefSeq" id="WP_151623153.1">
    <property type="nucleotide sequence ID" value="NZ_CP043028.1"/>
</dbReference>